<dbReference type="InterPro" id="IPR004837">
    <property type="entry name" value="NaCa_Exmemb"/>
</dbReference>
<evidence type="ECO:0000256" key="4">
    <source>
        <dbReference type="ARBA" id="ARBA00022692"/>
    </source>
</evidence>
<dbReference type="OrthoDB" id="16982at2759"/>
<evidence type="ECO:0000313" key="13">
    <source>
        <dbReference type="Proteomes" id="UP000298138"/>
    </source>
</evidence>
<keyword evidence="4 9" id="KW-0812">Transmembrane</keyword>
<feature type="domain" description="Sodium/calcium exchanger membrane region" evidence="10">
    <location>
        <begin position="547"/>
        <end position="662"/>
    </location>
</feature>
<dbReference type="InterPro" id="IPR005185">
    <property type="entry name" value="YccF"/>
</dbReference>
<evidence type="ECO:0000256" key="6">
    <source>
        <dbReference type="ARBA" id="ARBA00023065"/>
    </source>
</evidence>
<feature type="compositionally biased region" description="Polar residues" evidence="8">
    <location>
        <begin position="82"/>
        <end position="96"/>
    </location>
</feature>
<evidence type="ECO:0000256" key="9">
    <source>
        <dbReference type="SAM" id="Phobius"/>
    </source>
</evidence>
<dbReference type="InParanoid" id="A0A4S2MZB8"/>
<gene>
    <name evidence="12" type="ORF">EX30DRAFT_370828</name>
</gene>
<evidence type="ECO:0000313" key="12">
    <source>
        <dbReference type="EMBL" id="TGZ82152.1"/>
    </source>
</evidence>
<sequence length="1084" mass="118996">MSKNRPPPGASSSPNPQPPLPSSSSSSSSSGNPSTSGPATIPGYPHPPAPMSPVIESGPYSDSEQSTDTVRRVTNREIVPSSVESFNTARESSQPDSEPVQLSRHSSQTSLRERPVSDKRVRRKSVNRRGSVTTQPIRVQGFSAEDDASEVEEDHKQGVLKTGFSPMIRPSQRPVRRRTQREGQDGEAADERIAQEPEGADDGGTVMADSDAISETGSAESFTLKDRQDAINVTHPFGIRIWKPALYKKSRSVQRTAEGDIHSAPGGRIGPALLLVNILWVLMFGWWMAMLTAIAGLGLSLFAFTASSREYSWVVFGLSRYLLYPFGRFVQLEQQEEYLEEDEGEGRSISEYEQWQAGDIESGRTFFGPHRSRHIVGHRRDSLDTISENDSILGSGDRTGLTSGFSAERRKRRLFGRGEWNLGRVMFYLWFYLFIAPALLIVSGICWFLVFWIPMGKVTYMLFDHLRRHPLALSFHSDTWMRGPDSPHSSILVCTYRAAGWKYYKYTVDGTNIYFINLMTVVVFVIFDYFFLHELWGLHGPVTSPATMFTLALVSVIPLAYFIGQAVASISAQSSMGVGAAINAFFSTVVEVYLYCIALTEGKGRLVEGSIVGSIFAGVVLMPGMSMCSGGFKRKTQRFNAQSAGVTSTMLLFAVIAVFAPTLFSHIYGTYELSCHACSPSNGVVDGECRKCMFTPTPMNPSNKLFREVVQPFVRVCAVLLFISYAIGLWFTLKTHAAMIWSTPATKPTPTPALPSGHLRESRLQETILERTADQLGLRGPQNHGQSDNVTPHLVPPKSSGNDHTPQPDSVKPSPIRERMTRLSSQENVLVRDVAQVAAAAATAALRDEHERAARRRQQIRSATGPVPCGEDEIPFGVDAAAVHGGHDAPNWGRTKSSIILLGATVLYAIIAEILVNTVDVVLENVDVDEKFLGMTLFALVPNTTEFLNAISFAMNGNIALSMEIGSAYALQVCLLQIPALVVFSAWYGASLLPEQWDTHTFSLIFPQWDVITVILCVFILSYMYGEGKSNYFKGSILILSYVTVMLGFHLASYAQDATFGIQAVILGAGTKTAKGGQYLLAAQ</sequence>
<dbReference type="GO" id="GO:0005774">
    <property type="term" value="C:vacuolar membrane"/>
    <property type="evidence" value="ECO:0007669"/>
    <property type="project" value="UniProtKB-ARBA"/>
</dbReference>
<dbReference type="FunFam" id="1.20.1420.30:FF:000017">
    <property type="entry name" value="Calcium permease family membrane transporter"/>
    <property type="match status" value="1"/>
</dbReference>
<feature type="transmembrane region" description="Helical" evidence="9">
    <location>
        <begin position="936"/>
        <end position="956"/>
    </location>
</feature>
<dbReference type="Gene3D" id="1.20.1420.30">
    <property type="entry name" value="NCX, central ion-binding region"/>
    <property type="match status" value="2"/>
</dbReference>
<evidence type="ECO:0000256" key="7">
    <source>
        <dbReference type="ARBA" id="ARBA00023136"/>
    </source>
</evidence>
<feature type="compositionally biased region" description="Polar residues" evidence="8">
    <location>
        <begin position="128"/>
        <end position="137"/>
    </location>
</feature>
<feature type="compositionally biased region" description="Low complexity" evidence="8">
    <location>
        <begin position="22"/>
        <end position="38"/>
    </location>
</feature>
<feature type="compositionally biased region" description="Pro residues" evidence="8">
    <location>
        <begin position="1"/>
        <end position="21"/>
    </location>
</feature>
<feature type="transmembrane region" description="Helical" evidence="9">
    <location>
        <begin position="968"/>
        <end position="990"/>
    </location>
</feature>
<evidence type="ECO:0000256" key="2">
    <source>
        <dbReference type="ARBA" id="ARBA00008170"/>
    </source>
</evidence>
<dbReference type="Pfam" id="PF01699">
    <property type="entry name" value="Na_Ca_ex"/>
    <property type="match status" value="2"/>
</dbReference>
<keyword evidence="5 9" id="KW-1133">Transmembrane helix</keyword>
<feature type="transmembrane region" description="Helical" evidence="9">
    <location>
        <begin position="899"/>
        <end position="916"/>
    </location>
</feature>
<comment type="subcellular location">
    <subcellularLocation>
        <location evidence="1">Endomembrane system</location>
        <topology evidence="1">Multi-pass membrane protein</topology>
    </subcellularLocation>
</comment>
<dbReference type="InterPro" id="IPR004713">
    <property type="entry name" value="CaH_exchang"/>
</dbReference>
<feature type="transmembrane region" description="Helical" evidence="9">
    <location>
        <begin position="311"/>
        <end position="330"/>
    </location>
</feature>
<feature type="transmembrane region" description="Helical" evidence="9">
    <location>
        <begin position="612"/>
        <end position="632"/>
    </location>
</feature>
<protein>
    <recommendedName>
        <fullName evidence="14">Calcium permease family membrane transporter</fullName>
    </recommendedName>
</protein>
<feature type="compositionally biased region" description="Polar residues" evidence="8">
    <location>
        <begin position="799"/>
        <end position="808"/>
    </location>
</feature>
<keyword evidence="6" id="KW-0406">Ion transport</keyword>
<feature type="transmembrane region" description="Helical" evidence="9">
    <location>
        <begin position="1002"/>
        <end position="1025"/>
    </location>
</feature>
<dbReference type="PANTHER" id="PTHR31503">
    <property type="entry name" value="VACUOLAR CALCIUM ION TRANSPORTER"/>
    <property type="match status" value="1"/>
</dbReference>
<keyword evidence="7 9" id="KW-0472">Membrane</keyword>
<keyword evidence="13" id="KW-1185">Reference proteome</keyword>
<dbReference type="GO" id="GO:0006874">
    <property type="term" value="P:intracellular calcium ion homeostasis"/>
    <property type="evidence" value="ECO:0007669"/>
    <property type="project" value="TreeGrafter"/>
</dbReference>
<feature type="domain" description="Inner membrane component" evidence="11">
    <location>
        <begin position="275"/>
        <end position="328"/>
    </location>
</feature>
<feature type="domain" description="Sodium/calcium exchanger membrane region" evidence="10">
    <location>
        <begin position="899"/>
        <end position="1047"/>
    </location>
</feature>
<feature type="transmembrane region" description="Helical" evidence="9">
    <location>
        <begin position="1037"/>
        <end position="1055"/>
    </location>
</feature>
<evidence type="ECO:0000256" key="3">
    <source>
        <dbReference type="ARBA" id="ARBA00022448"/>
    </source>
</evidence>
<feature type="transmembrane region" description="Helical" evidence="9">
    <location>
        <begin position="512"/>
        <end position="532"/>
    </location>
</feature>
<dbReference type="PANTHER" id="PTHR31503:SF10">
    <property type="entry name" value="VNX1 PROTEIN"/>
    <property type="match status" value="1"/>
</dbReference>
<feature type="compositionally biased region" description="Basic and acidic residues" evidence="8">
    <location>
        <begin position="180"/>
        <end position="195"/>
    </location>
</feature>
<evidence type="ECO:0000259" key="11">
    <source>
        <dbReference type="Pfam" id="PF03733"/>
    </source>
</evidence>
<evidence type="ECO:0000256" key="5">
    <source>
        <dbReference type="ARBA" id="ARBA00022989"/>
    </source>
</evidence>
<evidence type="ECO:0000256" key="1">
    <source>
        <dbReference type="ARBA" id="ARBA00004127"/>
    </source>
</evidence>
<feature type="transmembrane region" description="Helical" evidence="9">
    <location>
        <begin position="576"/>
        <end position="600"/>
    </location>
</feature>
<proteinExistence type="inferred from homology"/>
<dbReference type="Proteomes" id="UP000298138">
    <property type="component" value="Unassembled WGS sequence"/>
</dbReference>
<evidence type="ECO:0000256" key="8">
    <source>
        <dbReference type="SAM" id="MobiDB-lite"/>
    </source>
</evidence>
<comment type="similarity">
    <text evidence="2">Belongs to the Ca(2+):cation antiporter (CaCA) (TC 2.A.19) family.</text>
</comment>
<feature type="region of interest" description="Disordered" evidence="8">
    <location>
        <begin position="777"/>
        <end position="817"/>
    </location>
</feature>
<feature type="region of interest" description="Disordered" evidence="8">
    <location>
        <begin position="1"/>
        <end position="206"/>
    </location>
</feature>
<organism evidence="12 13">
    <name type="scientific">Ascodesmis nigricans</name>
    <dbReference type="NCBI Taxonomy" id="341454"/>
    <lineage>
        <taxon>Eukaryota</taxon>
        <taxon>Fungi</taxon>
        <taxon>Dikarya</taxon>
        <taxon>Ascomycota</taxon>
        <taxon>Pezizomycotina</taxon>
        <taxon>Pezizomycetes</taxon>
        <taxon>Pezizales</taxon>
        <taxon>Ascodesmidaceae</taxon>
        <taxon>Ascodesmis</taxon>
    </lineage>
</organism>
<feature type="transmembrane region" description="Helical" evidence="9">
    <location>
        <begin position="713"/>
        <end position="733"/>
    </location>
</feature>
<dbReference type="Pfam" id="PF03733">
    <property type="entry name" value="YccF"/>
    <property type="match status" value="1"/>
</dbReference>
<dbReference type="AlphaFoldDB" id="A0A4S2MZB8"/>
<dbReference type="GO" id="GO:0015369">
    <property type="term" value="F:calcium:proton antiporter activity"/>
    <property type="evidence" value="ECO:0007669"/>
    <property type="project" value="TreeGrafter"/>
</dbReference>
<feature type="transmembrane region" description="Helical" evidence="9">
    <location>
        <begin position="429"/>
        <end position="453"/>
    </location>
</feature>
<accession>A0A4S2MZB8</accession>
<feature type="transmembrane region" description="Helical" evidence="9">
    <location>
        <begin position="544"/>
        <end position="564"/>
    </location>
</feature>
<feature type="transmembrane region" description="Helical" evidence="9">
    <location>
        <begin position="644"/>
        <end position="664"/>
    </location>
</feature>
<dbReference type="InterPro" id="IPR044880">
    <property type="entry name" value="NCX_ion-bd_dom_sf"/>
</dbReference>
<reference evidence="12 13" key="1">
    <citation type="submission" date="2019-04" db="EMBL/GenBank/DDBJ databases">
        <title>Comparative genomics and transcriptomics to analyze fruiting body development in filamentous ascomycetes.</title>
        <authorList>
            <consortium name="DOE Joint Genome Institute"/>
            <person name="Lutkenhaus R."/>
            <person name="Traeger S."/>
            <person name="Breuer J."/>
            <person name="Kuo A."/>
            <person name="Lipzen A."/>
            <person name="Pangilinan J."/>
            <person name="Dilworth D."/>
            <person name="Sandor L."/>
            <person name="Poggeler S."/>
            <person name="Barry K."/>
            <person name="Grigoriev I.V."/>
            <person name="Nowrousian M."/>
        </authorList>
    </citation>
    <scope>NUCLEOTIDE SEQUENCE [LARGE SCALE GENOMIC DNA]</scope>
    <source>
        <strain evidence="12 13">CBS 389.68</strain>
    </source>
</reference>
<feature type="transmembrane region" description="Helical" evidence="9">
    <location>
        <begin position="278"/>
        <end position="304"/>
    </location>
</feature>
<dbReference type="FunCoup" id="A0A4S2MZB8">
    <property type="interactions" value="13"/>
</dbReference>
<dbReference type="GO" id="GO:0012505">
    <property type="term" value="C:endomembrane system"/>
    <property type="evidence" value="ECO:0007669"/>
    <property type="project" value="UniProtKB-SubCell"/>
</dbReference>
<name>A0A4S2MZB8_9PEZI</name>
<dbReference type="EMBL" id="ML220116">
    <property type="protein sequence ID" value="TGZ82152.1"/>
    <property type="molecule type" value="Genomic_DNA"/>
</dbReference>
<feature type="region of interest" description="Disordered" evidence="8">
    <location>
        <begin position="849"/>
        <end position="868"/>
    </location>
</feature>
<evidence type="ECO:0000259" key="10">
    <source>
        <dbReference type="Pfam" id="PF01699"/>
    </source>
</evidence>
<dbReference type="STRING" id="341454.A0A4S2MZB8"/>
<evidence type="ECO:0008006" key="14">
    <source>
        <dbReference type="Google" id="ProtNLM"/>
    </source>
</evidence>
<keyword evidence="3" id="KW-0813">Transport</keyword>